<feature type="transmembrane region" description="Helical" evidence="1">
    <location>
        <begin position="67"/>
        <end position="96"/>
    </location>
</feature>
<keyword evidence="1" id="KW-0812">Transmembrane</keyword>
<gene>
    <name evidence="2" type="ORF">BJ983_000814</name>
</gene>
<dbReference type="GO" id="GO:0016757">
    <property type="term" value="F:glycosyltransferase activity"/>
    <property type="evidence" value="ECO:0007669"/>
    <property type="project" value="InterPro"/>
</dbReference>
<accession>A0A7Y9DT58</accession>
<evidence type="ECO:0000313" key="3">
    <source>
        <dbReference type="Proteomes" id="UP000535890"/>
    </source>
</evidence>
<keyword evidence="3" id="KW-1185">Reference proteome</keyword>
<reference evidence="2 3" key="1">
    <citation type="submission" date="2020-07" db="EMBL/GenBank/DDBJ databases">
        <title>Sequencing the genomes of 1000 actinobacteria strains.</title>
        <authorList>
            <person name="Klenk H.-P."/>
        </authorList>
    </citation>
    <scope>NUCLEOTIDE SEQUENCE [LARGE SCALE GENOMIC DNA]</scope>
    <source>
        <strain evidence="2 3">DSM 45772</strain>
    </source>
</reference>
<evidence type="ECO:0000313" key="2">
    <source>
        <dbReference type="EMBL" id="NYD34712.1"/>
    </source>
</evidence>
<dbReference type="Gene3D" id="3.40.50.2000">
    <property type="entry name" value="Glycogen Phosphorylase B"/>
    <property type="match status" value="1"/>
</dbReference>
<dbReference type="InterPro" id="IPR050194">
    <property type="entry name" value="Glycosyltransferase_grp1"/>
</dbReference>
<dbReference type="RefSeq" id="WP_179792634.1">
    <property type="nucleotide sequence ID" value="NZ_BAABHP010000003.1"/>
</dbReference>
<feature type="transmembrane region" description="Helical" evidence="1">
    <location>
        <begin position="116"/>
        <end position="134"/>
    </location>
</feature>
<proteinExistence type="predicted"/>
<keyword evidence="1" id="KW-0472">Membrane</keyword>
<dbReference type="AlphaFoldDB" id="A0A7Y9DT58"/>
<keyword evidence="2" id="KW-0808">Transferase</keyword>
<dbReference type="EMBL" id="JACCBN010000001">
    <property type="protein sequence ID" value="NYD34712.1"/>
    <property type="molecule type" value="Genomic_DNA"/>
</dbReference>
<protein>
    <submittedName>
        <fullName evidence="2">Glycosyltransferase involved in cell wall biosynthesis</fullName>
    </submittedName>
</protein>
<name>A0A7Y9DT58_9PSEU</name>
<dbReference type="PANTHER" id="PTHR45947">
    <property type="entry name" value="SULFOQUINOVOSYL TRANSFERASE SQD2"/>
    <property type="match status" value="1"/>
</dbReference>
<comment type="caution">
    <text evidence="2">The sequence shown here is derived from an EMBL/GenBank/DDBJ whole genome shotgun (WGS) entry which is preliminary data.</text>
</comment>
<evidence type="ECO:0000256" key="1">
    <source>
        <dbReference type="SAM" id="Phobius"/>
    </source>
</evidence>
<sequence length="354" mass="37210">MERVTDGPTSTTVAWIGPLPAPVHGASLVTARLLDRVRGEVADVRVVDVMGSGTGVRHVLTRAAAHLRALVVVLGLPTGSAVYVSLFGGLGLWYQLPVLAAARLRGLRVVAHHHSYAYLTATAVPMVLITRVLGRRDRHLFLSRTMRAAFEQRYASRAEHAVLSNAHVVDPGPVGPARDGDLVLVHVSNLGVSKGSVAAVEACEVLRERDPRTSLTLVGPCGDDDTAAAIARAGEAVRWLGPRPTAGVNEALDAADVFLFPSSYVNEAEPLVVLEALSRGVPVIATRRGALPELLPADWLVEGPDPVEIAARVEALCAGPTWRADAATRARALFAARRADADPVALVTAGSGGL</sequence>
<dbReference type="CDD" id="cd03801">
    <property type="entry name" value="GT4_PimA-like"/>
    <property type="match status" value="1"/>
</dbReference>
<dbReference type="PANTHER" id="PTHR45947:SF3">
    <property type="entry name" value="SULFOQUINOVOSYL TRANSFERASE SQD2"/>
    <property type="match status" value="1"/>
</dbReference>
<dbReference type="Pfam" id="PF13692">
    <property type="entry name" value="Glyco_trans_1_4"/>
    <property type="match status" value="1"/>
</dbReference>
<dbReference type="Proteomes" id="UP000535890">
    <property type="component" value="Unassembled WGS sequence"/>
</dbReference>
<dbReference type="SUPFAM" id="SSF53756">
    <property type="entry name" value="UDP-Glycosyltransferase/glycogen phosphorylase"/>
    <property type="match status" value="1"/>
</dbReference>
<keyword evidence="1" id="KW-1133">Transmembrane helix</keyword>
<organism evidence="2 3">
    <name type="scientific">Actinomycetospora corticicola</name>
    <dbReference type="NCBI Taxonomy" id="663602"/>
    <lineage>
        <taxon>Bacteria</taxon>
        <taxon>Bacillati</taxon>
        <taxon>Actinomycetota</taxon>
        <taxon>Actinomycetes</taxon>
        <taxon>Pseudonocardiales</taxon>
        <taxon>Pseudonocardiaceae</taxon>
        <taxon>Actinomycetospora</taxon>
    </lineage>
</organism>